<dbReference type="RefSeq" id="WP_211937569.1">
    <property type="nucleotide sequence ID" value="NZ_CP073078.1"/>
</dbReference>
<sequence length="237" mass="25120">MEQQSDLEEPVDSAALAFEGLRREVALLNVAIGGLAAERASSPDYSQSLAEIVQQVSRIAGGMRKFSEAPALQLTPDDVGRRIALAGTEARRQEQAALQGAKASLERAAAGVSSCAASARLAGLQNRRLLQVGAAALVFGAVLGVVLPGVVARSVPGRWAWPERMAAGLLHRDLWSAGERLLSVADPDRWGRMQAAQASAQHDYAKAESSAPPRFSRPKRSRSVHTQAPRAEAGDSR</sequence>
<evidence type="ECO:0000313" key="4">
    <source>
        <dbReference type="Proteomes" id="UP000676409"/>
    </source>
</evidence>
<feature type="region of interest" description="Disordered" evidence="1">
    <location>
        <begin position="193"/>
        <end position="237"/>
    </location>
</feature>
<dbReference type="EMBL" id="CP073078">
    <property type="protein sequence ID" value="QUD87517.1"/>
    <property type="molecule type" value="Genomic_DNA"/>
</dbReference>
<dbReference type="AlphaFoldDB" id="A0A975FYZ7"/>
<accession>A0A975FYZ7</accession>
<keyword evidence="4" id="KW-1185">Reference proteome</keyword>
<proteinExistence type="predicted"/>
<feature type="transmembrane region" description="Helical" evidence="2">
    <location>
        <begin position="129"/>
        <end position="151"/>
    </location>
</feature>
<dbReference type="KEGG" id="caul:KCG34_21075"/>
<gene>
    <name evidence="3" type="ORF">KCG34_21075</name>
</gene>
<keyword evidence="2" id="KW-0812">Transmembrane</keyword>
<organism evidence="3 4">
    <name type="scientific">Phenylobacterium montanum</name>
    <dbReference type="NCBI Taxonomy" id="2823693"/>
    <lineage>
        <taxon>Bacteria</taxon>
        <taxon>Pseudomonadati</taxon>
        <taxon>Pseudomonadota</taxon>
        <taxon>Alphaproteobacteria</taxon>
        <taxon>Caulobacterales</taxon>
        <taxon>Caulobacteraceae</taxon>
        <taxon>Phenylobacterium</taxon>
    </lineage>
</organism>
<reference evidence="3" key="1">
    <citation type="submission" date="2021-04" db="EMBL/GenBank/DDBJ databases">
        <title>The complete genome sequence of Caulobacter sp. S6.</title>
        <authorList>
            <person name="Tang Y."/>
            <person name="Ouyang W."/>
            <person name="Liu Q."/>
            <person name="Huang B."/>
            <person name="Guo Z."/>
            <person name="Lei P."/>
        </authorList>
    </citation>
    <scope>NUCLEOTIDE SEQUENCE</scope>
    <source>
        <strain evidence="3">S6</strain>
    </source>
</reference>
<protein>
    <submittedName>
        <fullName evidence="3">Uncharacterized protein</fullName>
    </submittedName>
</protein>
<evidence type="ECO:0000313" key="3">
    <source>
        <dbReference type="EMBL" id="QUD87517.1"/>
    </source>
</evidence>
<keyword evidence="2" id="KW-1133">Transmembrane helix</keyword>
<dbReference type="InterPro" id="IPR046121">
    <property type="entry name" value="DUF6118"/>
</dbReference>
<name>A0A975FYZ7_9CAUL</name>
<keyword evidence="2" id="KW-0472">Membrane</keyword>
<evidence type="ECO:0000256" key="2">
    <source>
        <dbReference type="SAM" id="Phobius"/>
    </source>
</evidence>
<dbReference type="Proteomes" id="UP000676409">
    <property type="component" value="Chromosome"/>
</dbReference>
<evidence type="ECO:0000256" key="1">
    <source>
        <dbReference type="SAM" id="MobiDB-lite"/>
    </source>
</evidence>
<dbReference type="Pfam" id="PF19613">
    <property type="entry name" value="DUF6118"/>
    <property type="match status" value="1"/>
</dbReference>